<dbReference type="Gene3D" id="4.10.400.10">
    <property type="entry name" value="Low-density Lipoprotein Receptor"/>
    <property type="match status" value="1"/>
</dbReference>
<dbReference type="CDD" id="cd00112">
    <property type="entry name" value="LDLa"/>
    <property type="match status" value="1"/>
</dbReference>
<evidence type="ECO:0000256" key="7">
    <source>
        <dbReference type="PROSITE-ProRule" id="PRU00124"/>
    </source>
</evidence>
<comment type="subcellular location">
    <subcellularLocation>
        <location evidence="1">Secreted</location>
    </subcellularLocation>
</comment>
<evidence type="ECO:0000313" key="10">
    <source>
        <dbReference type="Proteomes" id="UP000499080"/>
    </source>
</evidence>
<dbReference type="SMART" id="SM00192">
    <property type="entry name" value="LDLa"/>
    <property type="match status" value="1"/>
</dbReference>
<keyword evidence="5" id="KW-0170">Cobalt</keyword>
<dbReference type="GO" id="GO:0005615">
    <property type="term" value="C:extracellular space"/>
    <property type="evidence" value="ECO:0007669"/>
    <property type="project" value="TreeGrafter"/>
</dbReference>
<evidence type="ECO:0000256" key="2">
    <source>
        <dbReference type="ARBA" id="ARBA00022525"/>
    </source>
</evidence>
<dbReference type="EMBL" id="BGPR01000876">
    <property type="protein sequence ID" value="GBM38718.1"/>
    <property type="molecule type" value="Genomic_DNA"/>
</dbReference>
<feature type="binding site" evidence="5">
    <location>
        <begin position="536"/>
        <end position="538"/>
    </location>
    <ligand>
        <name>cyanocob(III)alamin</name>
        <dbReference type="ChEBI" id="CHEBI:17439"/>
    </ligand>
</feature>
<evidence type="ECO:0000313" key="9">
    <source>
        <dbReference type="EMBL" id="GBM38718.1"/>
    </source>
</evidence>
<dbReference type="Gene3D" id="2.170.130.30">
    <property type="match status" value="1"/>
</dbReference>
<organism evidence="9 10">
    <name type="scientific">Araneus ventricosus</name>
    <name type="common">Orbweaver spider</name>
    <name type="synonym">Epeira ventricosa</name>
    <dbReference type="NCBI Taxonomy" id="182803"/>
    <lineage>
        <taxon>Eukaryota</taxon>
        <taxon>Metazoa</taxon>
        <taxon>Ecdysozoa</taxon>
        <taxon>Arthropoda</taxon>
        <taxon>Chelicerata</taxon>
        <taxon>Arachnida</taxon>
        <taxon>Araneae</taxon>
        <taxon>Araneomorphae</taxon>
        <taxon>Entelegynae</taxon>
        <taxon>Araneoidea</taxon>
        <taxon>Araneidae</taxon>
        <taxon>Araneus</taxon>
    </lineage>
</organism>
<dbReference type="SUPFAM" id="SSF57424">
    <property type="entry name" value="LDL receptor-like module"/>
    <property type="match status" value="1"/>
</dbReference>
<feature type="binding site" evidence="5">
    <location>
        <begin position="519"/>
        <end position="520"/>
    </location>
    <ligand>
        <name>cyanocob(III)alamin</name>
        <dbReference type="ChEBI" id="CHEBI:17439"/>
    </ligand>
</feature>
<dbReference type="GO" id="GO:0031419">
    <property type="term" value="F:cobalamin binding"/>
    <property type="evidence" value="ECO:0007669"/>
    <property type="project" value="InterPro"/>
</dbReference>
<dbReference type="InterPro" id="IPR035914">
    <property type="entry name" value="Sperma_CUB_dom_sf"/>
</dbReference>
<feature type="binding site" evidence="5">
    <location>
        <position position="376"/>
    </location>
    <ligand>
        <name>cyanocob(III)alamin</name>
        <dbReference type="ChEBI" id="CHEBI:17439"/>
    </ligand>
</feature>
<name>A0A4Y2FDF0_ARAVE</name>
<dbReference type="PANTHER" id="PTHR10559">
    <property type="entry name" value="TRANSCOBALAMIN-1/GASTRIC INTRINSIC FACTOR"/>
    <property type="match status" value="1"/>
</dbReference>
<reference evidence="9 10" key="1">
    <citation type="journal article" date="2019" name="Sci. Rep.">
        <title>Orb-weaving spider Araneus ventricosus genome elucidates the spidroin gene catalogue.</title>
        <authorList>
            <person name="Kono N."/>
            <person name="Nakamura H."/>
            <person name="Ohtoshi R."/>
            <person name="Moran D.A.P."/>
            <person name="Shinohara A."/>
            <person name="Yoshida Y."/>
            <person name="Fujiwara M."/>
            <person name="Mori M."/>
            <person name="Tomita M."/>
            <person name="Arakawa K."/>
        </authorList>
    </citation>
    <scope>NUCLEOTIDE SEQUENCE [LARGE SCALE GENOMIC DNA]</scope>
</reference>
<sequence length="574" mass="64245">MGASNVLTFIILLLICEVHVVLSNCALITAASGTISNAKYAKGYSNCWKIIVPPKGSVQLKMVSFVSHRGCPHSKVGISLGSRNYLYIFCPNEPNDWSPVMAEDDVTITHEINSSSSLTSGFVMKYRRGYFLCDKEKSFQCDFGDCIPQSQVCDGLQQCYDGLDEKGCETGVFAVPGVDDSRLKGTRWLKEKWSSSSGWQENTHRGIIALQLATERNATGINSEESEMVKQLEVQILASVMRSKTDPLTANQLGMFVNAMIVSCQDPRNFYGFHLLKLLKEEAKTSSLTTQPVAYLALCNAGETLPVNATGDLRNILKSHSKYPFFLEVQAAAVMALSCIRANRQDGSNPSFIDTDYHQAVNQFKRLQLQDGSFGNIYTSAIVTQALLSAGEENSKDWNLNAAVGHLMRHLNSSSVDFLSTYLILPVLNGKSLSDIRNTNCSGGLKHKLQGDSVPEVKKKLIPKMRLRYSLYIGDKKDIVHTITLRTPKNITVFDIMQLAQQADSRYRFKWKKIGQKVYIYNIAGIVNDFEDGLFWFLHVRKHGNKVIHVEESVDKVVVHNREPIIMWYRKPLI</sequence>
<dbReference type="SUPFAM" id="SSF48239">
    <property type="entry name" value="Terpenoid cyclases/Protein prenyltransferases"/>
    <property type="match status" value="1"/>
</dbReference>
<dbReference type="InterPro" id="IPR036055">
    <property type="entry name" value="LDL_receptor-like_sf"/>
</dbReference>
<comment type="caution">
    <text evidence="9">The sequence shown here is derived from an EMBL/GenBank/DDBJ whole genome shotgun (WGS) entry which is preliminary data.</text>
</comment>
<proteinExistence type="predicted"/>
<comment type="caution">
    <text evidence="7">Lacks conserved residue(s) required for the propagation of feature annotation.</text>
</comment>
<dbReference type="PANTHER" id="PTHR10559:SF18">
    <property type="entry name" value="TRANSCOBALAMIN II"/>
    <property type="match status" value="1"/>
</dbReference>
<dbReference type="InterPro" id="IPR002172">
    <property type="entry name" value="LDrepeatLR_classA_rpt"/>
</dbReference>
<dbReference type="GO" id="GO:0015889">
    <property type="term" value="P:cobalamin transport"/>
    <property type="evidence" value="ECO:0007669"/>
    <property type="project" value="InterPro"/>
</dbReference>
<feature type="signal peptide" evidence="8">
    <location>
        <begin position="1"/>
        <end position="23"/>
    </location>
</feature>
<evidence type="ECO:0000256" key="5">
    <source>
        <dbReference type="PIRSR" id="PIRSR602157-1"/>
    </source>
</evidence>
<dbReference type="Gene3D" id="2.60.120.290">
    <property type="entry name" value="Spermadhesin, CUB domain"/>
    <property type="match status" value="1"/>
</dbReference>
<evidence type="ECO:0000256" key="3">
    <source>
        <dbReference type="ARBA" id="ARBA00022729"/>
    </source>
</evidence>
<evidence type="ECO:0000256" key="1">
    <source>
        <dbReference type="ARBA" id="ARBA00004613"/>
    </source>
</evidence>
<evidence type="ECO:0000256" key="8">
    <source>
        <dbReference type="SAM" id="SignalP"/>
    </source>
</evidence>
<dbReference type="OrthoDB" id="6423184at2759"/>
<dbReference type="Proteomes" id="UP000499080">
    <property type="component" value="Unassembled WGS sequence"/>
</dbReference>
<evidence type="ECO:0000256" key="6">
    <source>
        <dbReference type="PIRSR" id="PIRSR602157-2"/>
    </source>
</evidence>
<evidence type="ECO:0000256" key="4">
    <source>
        <dbReference type="ARBA" id="ARBA00023157"/>
    </source>
</evidence>
<keyword evidence="2" id="KW-0964">Secreted</keyword>
<dbReference type="Pfam" id="PF01122">
    <property type="entry name" value="Cobalamin_bind"/>
    <property type="match status" value="1"/>
</dbReference>
<gene>
    <name evidence="9" type="primary">CG3556_1</name>
    <name evidence="9" type="ORF">AVEN_252913_1</name>
</gene>
<accession>A0A4Y2FDF0</accession>
<dbReference type="AlphaFoldDB" id="A0A4Y2FDF0"/>
<dbReference type="SUPFAM" id="SSF49854">
    <property type="entry name" value="Spermadhesin, CUB domain"/>
    <property type="match status" value="1"/>
</dbReference>
<keyword evidence="4 6" id="KW-1015">Disulfide bond</keyword>
<feature type="disulfide bond" evidence="7">
    <location>
        <begin position="141"/>
        <end position="159"/>
    </location>
</feature>
<keyword evidence="10" id="KW-1185">Reference proteome</keyword>
<dbReference type="InterPro" id="IPR051588">
    <property type="entry name" value="Cobalamin_Transport"/>
</dbReference>
<feature type="disulfide bond" evidence="6">
    <location>
        <begin position="299"/>
        <end position="339"/>
    </location>
</feature>
<dbReference type="Pfam" id="PF00057">
    <property type="entry name" value="Ldl_recept_a"/>
    <property type="match status" value="1"/>
</dbReference>
<feature type="disulfide bond" evidence="7">
    <location>
        <begin position="153"/>
        <end position="168"/>
    </location>
</feature>
<dbReference type="InterPro" id="IPR002157">
    <property type="entry name" value="Cbl-bd_prot"/>
</dbReference>
<keyword evidence="3 8" id="KW-0732">Signal</keyword>
<dbReference type="InterPro" id="IPR008930">
    <property type="entry name" value="Terpenoid_cyclase/PrenylTrfase"/>
</dbReference>
<feature type="chain" id="PRO_5021229535" evidence="8">
    <location>
        <begin position="24"/>
        <end position="574"/>
    </location>
</feature>
<dbReference type="PROSITE" id="PS50068">
    <property type="entry name" value="LDLRA_2"/>
    <property type="match status" value="1"/>
</dbReference>
<dbReference type="Gene3D" id="1.50.10.20">
    <property type="match status" value="1"/>
</dbReference>
<protein>
    <submittedName>
        <fullName evidence="9">Uncharacterized protein CG3556</fullName>
    </submittedName>
</protein>